<evidence type="ECO:0000256" key="1">
    <source>
        <dbReference type="SAM" id="MobiDB-lite"/>
    </source>
</evidence>
<dbReference type="InterPro" id="IPR007201">
    <property type="entry name" value="Mei2-like_Rrm_C"/>
</dbReference>
<accession>A0A812T225</accession>
<evidence type="ECO:0000313" key="4">
    <source>
        <dbReference type="Proteomes" id="UP000604046"/>
    </source>
</evidence>
<dbReference type="InterPro" id="IPR035979">
    <property type="entry name" value="RBD_domain_sf"/>
</dbReference>
<dbReference type="EMBL" id="CAJNDS010002504">
    <property type="protein sequence ID" value="CAE7502003.1"/>
    <property type="molecule type" value="Genomic_DNA"/>
</dbReference>
<evidence type="ECO:0000259" key="2">
    <source>
        <dbReference type="Pfam" id="PF04059"/>
    </source>
</evidence>
<proteinExistence type="predicted"/>
<gene>
    <name evidence="3" type="primary">ML5</name>
    <name evidence="3" type="ORF">SNAT2548_LOCUS28114</name>
</gene>
<dbReference type="GO" id="GO:0003676">
    <property type="term" value="F:nucleic acid binding"/>
    <property type="evidence" value="ECO:0007669"/>
    <property type="project" value="InterPro"/>
</dbReference>
<sequence>MARPTSLSGASNTVAVHLQADFPEATTLFSRFGDIARLDTTLSAVTGLVFVTFFDVRVAQKVLQHFGALAEPYPSAARDFRAVSISPKVIADLRDQVGQLHGYGEIAGISLCEEEIAVEFYDMRAAQRVTMLIPASRPICQVSQAAAQGQEIQGQSSQIPEPFCDSAESLPPAEWVQEPLGLASVPLTSKESETPATPPSKGGRKWQGNGKPVREKMGMEDLQKFDIVPDKIRSGEDTRTTVMVRNIPKACSREAFVALLHPCGLSDSYTFFYMPFDKRRGTHCGFAFINFRTPNDVLVLCQRMTPSFWRAYLKRGHFTQSTLPAVSFARLQGQEQLTKHFSLSAVMRDSNANRRPVFCQKSNNINSEEATRSELPDSGHLTDDLQSCYVSSKVHDVSFSEKDLLGWDLIGEESIVFLLRGGQGA</sequence>
<dbReference type="Gene3D" id="3.30.70.330">
    <property type="match status" value="1"/>
</dbReference>
<evidence type="ECO:0000313" key="3">
    <source>
        <dbReference type="EMBL" id="CAE7502003.1"/>
    </source>
</evidence>
<dbReference type="OrthoDB" id="417481at2759"/>
<dbReference type="AlphaFoldDB" id="A0A812T225"/>
<reference evidence="3" key="1">
    <citation type="submission" date="2021-02" db="EMBL/GenBank/DDBJ databases">
        <authorList>
            <person name="Dougan E. K."/>
            <person name="Rhodes N."/>
            <person name="Thang M."/>
            <person name="Chan C."/>
        </authorList>
    </citation>
    <scope>NUCLEOTIDE SEQUENCE</scope>
</reference>
<comment type="caution">
    <text evidence="3">The sequence shown here is derived from an EMBL/GenBank/DDBJ whole genome shotgun (WGS) entry which is preliminary data.</text>
</comment>
<feature type="region of interest" description="Disordered" evidence="1">
    <location>
        <begin position="186"/>
        <end position="212"/>
    </location>
</feature>
<protein>
    <submittedName>
        <fullName evidence="3">ML5 protein</fullName>
    </submittedName>
</protein>
<dbReference type="Proteomes" id="UP000604046">
    <property type="component" value="Unassembled WGS sequence"/>
</dbReference>
<organism evidence="3 4">
    <name type="scientific">Symbiodinium natans</name>
    <dbReference type="NCBI Taxonomy" id="878477"/>
    <lineage>
        <taxon>Eukaryota</taxon>
        <taxon>Sar</taxon>
        <taxon>Alveolata</taxon>
        <taxon>Dinophyceae</taxon>
        <taxon>Suessiales</taxon>
        <taxon>Symbiodiniaceae</taxon>
        <taxon>Symbiodinium</taxon>
    </lineage>
</organism>
<dbReference type="Pfam" id="PF04059">
    <property type="entry name" value="RRM_2"/>
    <property type="match status" value="1"/>
</dbReference>
<feature type="domain" description="Mei2-like C-terminal RNA recognition motif" evidence="2">
    <location>
        <begin position="239"/>
        <end position="341"/>
    </location>
</feature>
<dbReference type="SUPFAM" id="SSF54928">
    <property type="entry name" value="RNA-binding domain, RBD"/>
    <property type="match status" value="1"/>
</dbReference>
<dbReference type="InterPro" id="IPR012677">
    <property type="entry name" value="Nucleotide-bd_a/b_plait_sf"/>
</dbReference>
<keyword evidence="4" id="KW-1185">Reference proteome</keyword>
<name>A0A812T225_9DINO</name>